<evidence type="ECO:0000313" key="13">
    <source>
        <dbReference type="EnsemblMetazoa" id="SCAU016484-PA"/>
    </source>
</evidence>
<keyword evidence="4 11" id="KW-0732">Signal</keyword>
<evidence type="ECO:0000256" key="11">
    <source>
        <dbReference type="SAM" id="SignalP"/>
    </source>
</evidence>
<evidence type="ECO:0000256" key="8">
    <source>
        <dbReference type="ARBA" id="ARBA00042574"/>
    </source>
</evidence>
<evidence type="ECO:0000256" key="4">
    <source>
        <dbReference type="ARBA" id="ARBA00022729"/>
    </source>
</evidence>
<dbReference type="AlphaFoldDB" id="A0A1I8QES0"/>
<comment type="catalytic activity">
    <reaction evidence="10">
        <text>L-threonyl-[protein] + UDP-N-acetyl-alpha-D-glucosamine = 3-O-(N-acetyl-beta-D-glucosaminyl)-L-threonyl-[protein] + UDP + H(+)</text>
        <dbReference type="Rhea" id="RHEA:48908"/>
        <dbReference type="Rhea" id="RHEA-COMP:11060"/>
        <dbReference type="Rhea" id="RHEA-COMP:12252"/>
        <dbReference type="ChEBI" id="CHEBI:15378"/>
        <dbReference type="ChEBI" id="CHEBI:30013"/>
        <dbReference type="ChEBI" id="CHEBI:57705"/>
        <dbReference type="ChEBI" id="CHEBI:58223"/>
        <dbReference type="ChEBI" id="CHEBI:90840"/>
        <dbReference type="EC" id="2.4.1.255"/>
    </reaction>
</comment>
<evidence type="ECO:0000256" key="3">
    <source>
        <dbReference type="ARBA" id="ARBA00022679"/>
    </source>
</evidence>
<comment type="catalytic activity">
    <reaction evidence="9">
        <text>L-seryl-[protein] + UDP-N-acetyl-alpha-D-glucosamine = 3-O-(N-acetyl-beta-D-glucosaminyl)-L-seryl-[protein] + UDP + H(+)</text>
        <dbReference type="Rhea" id="RHEA:48904"/>
        <dbReference type="Rhea" id="RHEA-COMP:9863"/>
        <dbReference type="Rhea" id="RHEA-COMP:12251"/>
        <dbReference type="ChEBI" id="CHEBI:15378"/>
        <dbReference type="ChEBI" id="CHEBI:29999"/>
        <dbReference type="ChEBI" id="CHEBI:57705"/>
        <dbReference type="ChEBI" id="CHEBI:58223"/>
        <dbReference type="ChEBI" id="CHEBI:90838"/>
        <dbReference type="EC" id="2.4.1.255"/>
    </reaction>
</comment>
<evidence type="ECO:0000259" key="12">
    <source>
        <dbReference type="Pfam" id="PF04577"/>
    </source>
</evidence>
<dbReference type="EnsemblMetazoa" id="SCAU016484-RB">
    <property type="protein sequence ID" value="SCAU016484-PB"/>
    <property type="gene ID" value="SCAU016484"/>
</dbReference>
<dbReference type="Pfam" id="PF04577">
    <property type="entry name" value="Glyco_transf_61"/>
    <property type="match status" value="1"/>
</dbReference>
<keyword evidence="6" id="KW-0325">Glycoprotein</keyword>
<keyword evidence="3" id="KW-0808">Transferase</keyword>
<dbReference type="OrthoDB" id="529273at2759"/>
<accession>A0A1I8QES0</accession>
<evidence type="ECO:0000256" key="6">
    <source>
        <dbReference type="ARBA" id="ARBA00023180"/>
    </source>
</evidence>
<reference evidence="13" key="2">
    <citation type="submission" date="2020-05" db="UniProtKB">
        <authorList>
            <consortium name="EnsemblMetazoa"/>
        </authorList>
    </citation>
    <scope>IDENTIFICATION</scope>
    <source>
        <strain evidence="13">USDA</strain>
    </source>
</reference>
<dbReference type="InterPro" id="IPR049625">
    <property type="entry name" value="Glyco_transf_61_cat"/>
</dbReference>
<feature type="domain" description="Glycosyltransferase 61 catalytic" evidence="12">
    <location>
        <begin position="339"/>
        <end position="446"/>
    </location>
</feature>
<dbReference type="Proteomes" id="UP000095300">
    <property type="component" value="Unassembled WGS sequence"/>
</dbReference>
<dbReference type="InterPro" id="IPR007657">
    <property type="entry name" value="Glycosyltransferase_61"/>
</dbReference>
<feature type="signal peptide" evidence="11">
    <location>
        <begin position="1"/>
        <end position="28"/>
    </location>
</feature>
<name>A0A1I8QES0_STOCA</name>
<evidence type="ECO:0000256" key="1">
    <source>
        <dbReference type="ARBA" id="ARBA00011970"/>
    </source>
</evidence>
<dbReference type="KEGG" id="scac:106084903"/>
<feature type="chain" id="PRO_5014271869" description="EGF domain-specific O-linked N-acetylglucosamine transferase" evidence="11">
    <location>
        <begin position="29"/>
        <end position="538"/>
    </location>
</feature>
<gene>
    <name evidence="13" type="primary">106084903</name>
</gene>
<keyword evidence="14" id="KW-1185">Reference proteome</keyword>
<dbReference type="PANTHER" id="PTHR20961:SF148">
    <property type="entry name" value="EGF DOMAIN-SPECIFIC O-LINKED N-ACETYLGLUCOSAMINE TRANSFERASE"/>
    <property type="match status" value="1"/>
</dbReference>
<dbReference type="GO" id="GO:0097363">
    <property type="term" value="F:protein O-acetylglucosaminyltransferase activity"/>
    <property type="evidence" value="ECO:0007669"/>
    <property type="project" value="UniProtKB-EC"/>
</dbReference>
<protein>
    <recommendedName>
        <fullName evidence="7">EGF domain-specific O-linked N-acetylglucosamine transferase</fullName>
        <ecNumber evidence="1">2.4.1.255</ecNumber>
    </recommendedName>
    <alternativeName>
        <fullName evidence="8">Extracellular O-linked N-acetylglucosamine transferase</fullName>
    </alternativeName>
</protein>
<dbReference type="EC" id="2.4.1.255" evidence="1"/>
<dbReference type="EnsemblMetazoa" id="SCAU016484-RA">
    <property type="protein sequence ID" value="SCAU016484-PA"/>
    <property type="gene ID" value="SCAU016484"/>
</dbReference>
<evidence type="ECO:0000313" key="14">
    <source>
        <dbReference type="Proteomes" id="UP000095300"/>
    </source>
</evidence>
<sequence>MEKLLPLLTRLAITVSSILLLTPFSCWCSCETTDQSLTLPDLPLEHLKRYLNTFDKVKQECQNKTELLQKISQKDNKGCWGHESHCTKENRFQTPICPGSHTGWVRNKESQIETFYQQADFGYIKHQINEMKLMCEPKLITDSSLECTEYLRFCRGRYLMLDFRDLAKRHERIRYHMDVLQKGQIQGYCQLNETRLKSQMDHMGALQSWSPELRNFIEATEPIEESNEQCDMFINTPTFAMKIDATYNMYHHFCDFFNLYATLFVNQTHSSVFDRNTQIIVWETYPYDSPFKDTFKAFSDNPVWTLDQVKGKRICFRNIVFPLLPRMIFGLYYNTPIIQGCEKSGLFRAFSEFILHRLKIPFEEPKDNKIRVTFLSRRTKYRRALNEDELLQEISKNENFIIKKISYERDLTFLQQLEVTRNTDILIGMHGAGLTHLLFLPEWAAIFELYNCEDPNCYKDLARLRGVYYVTWEERELVYPEDEGHHPEGGAHAKFTNYAFDAKEFARLVGKAATHVRNHEEFKKFHMETLTTTGKDEL</sequence>
<evidence type="ECO:0000256" key="7">
    <source>
        <dbReference type="ARBA" id="ARBA00040944"/>
    </source>
</evidence>
<dbReference type="STRING" id="35570.A0A1I8QES0"/>
<evidence type="ECO:0000256" key="2">
    <source>
        <dbReference type="ARBA" id="ARBA00022676"/>
    </source>
</evidence>
<dbReference type="EnsemblMetazoa" id="SCAU016484-RC">
    <property type="protein sequence ID" value="SCAU016484-PC"/>
    <property type="gene ID" value="SCAU016484"/>
</dbReference>
<evidence type="ECO:0000256" key="9">
    <source>
        <dbReference type="ARBA" id="ARBA00048317"/>
    </source>
</evidence>
<organism evidence="13 14">
    <name type="scientific">Stomoxys calcitrans</name>
    <name type="common">Stable fly</name>
    <name type="synonym">Conops calcitrans</name>
    <dbReference type="NCBI Taxonomy" id="35570"/>
    <lineage>
        <taxon>Eukaryota</taxon>
        <taxon>Metazoa</taxon>
        <taxon>Ecdysozoa</taxon>
        <taxon>Arthropoda</taxon>
        <taxon>Hexapoda</taxon>
        <taxon>Insecta</taxon>
        <taxon>Pterygota</taxon>
        <taxon>Neoptera</taxon>
        <taxon>Endopterygota</taxon>
        <taxon>Diptera</taxon>
        <taxon>Brachycera</taxon>
        <taxon>Muscomorpha</taxon>
        <taxon>Muscoidea</taxon>
        <taxon>Muscidae</taxon>
        <taxon>Stomoxys</taxon>
    </lineage>
</organism>
<evidence type="ECO:0000256" key="5">
    <source>
        <dbReference type="ARBA" id="ARBA00022824"/>
    </source>
</evidence>
<dbReference type="GO" id="GO:0005788">
    <property type="term" value="C:endoplasmic reticulum lumen"/>
    <property type="evidence" value="ECO:0007669"/>
    <property type="project" value="TreeGrafter"/>
</dbReference>
<keyword evidence="5" id="KW-0256">Endoplasmic reticulum</keyword>
<dbReference type="PANTHER" id="PTHR20961">
    <property type="entry name" value="GLYCOSYLTRANSFERASE"/>
    <property type="match status" value="1"/>
</dbReference>
<evidence type="ECO:0000256" key="10">
    <source>
        <dbReference type="ARBA" id="ARBA00049432"/>
    </source>
</evidence>
<dbReference type="VEuPathDB" id="VectorBase:SCAU016484"/>
<proteinExistence type="predicted"/>
<keyword evidence="2" id="KW-0328">Glycosyltransferase</keyword>
<reference evidence="14" key="1">
    <citation type="submission" date="2015-05" db="EMBL/GenBank/DDBJ databases">
        <authorList>
            <person name="Wilson R.K."/>
            <person name="Warren W.C."/>
            <person name="Olafson P."/>
        </authorList>
    </citation>
    <scope>NUCLEOTIDE SEQUENCE [LARGE SCALE GENOMIC DNA]</scope>
    <source>
        <strain evidence="14">USDA</strain>
    </source>
</reference>